<dbReference type="Proteomes" id="UP000187455">
    <property type="component" value="Unassembled WGS sequence"/>
</dbReference>
<name>A0A1R0GWG0_9FUNG</name>
<evidence type="ECO:0000256" key="7">
    <source>
        <dbReference type="ARBA" id="ARBA00022833"/>
    </source>
</evidence>
<keyword evidence="3 9" id="KW-0645">Protease</keyword>
<evidence type="ECO:0000256" key="5">
    <source>
        <dbReference type="ARBA" id="ARBA00022729"/>
    </source>
</evidence>
<dbReference type="AlphaFoldDB" id="A0A1R0GWG0"/>
<dbReference type="GO" id="GO:0004177">
    <property type="term" value="F:aminopeptidase activity"/>
    <property type="evidence" value="ECO:0007669"/>
    <property type="project" value="UniProtKB-KW"/>
</dbReference>
<dbReference type="GO" id="GO:0006508">
    <property type="term" value="P:proteolysis"/>
    <property type="evidence" value="ECO:0007669"/>
    <property type="project" value="UniProtKB-KW"/>
</dbReference>
<dbReference type="OrthoDB" id="2214at2759"/>
<dbReference type="PANTHER" id="PTHR12147:SF56">
    <property type="entry name" value="AMINOPEPTIDASE YDR415C-RELATED"/>
    <property type="match status" value="1"/>
</dbReference>
<evidence type="ECO:0000256" key="9">
    <source>
        <dbReference type="RuleBase" id="RU361240"/>
    </source>
</evidence>
<feature type="signal peptide" evidence="9">
    <location>
        <begin position="1"/>
        <end position="20"/>
    </location>
</feature>
<dbReference type="EC" id="3.4.-.-" evidence="9"/>
<dbReference type="SUPFAM" id="SSF53187">
    <property type="entry name" value="Zn-dependent exopeptidases"/>
    <property type="match status" value="1"/>
</dbReference>
<dbReference type="Pfam" id="PF04389">
    <property type="entry name" value="Peptidase_M28"/>
    <property type="match status" value="1"/>
</dbReference>
<organism evidence="11 12">
    <name type="scientific">Smittium mucronatum</name>
    <dbReference type="NCBI Taxonomy" id="133383"/>
    <lineage>
        <taxon>Eukaryota</taxon>
        <taxon>Fungi</taxon>
        <taxon>Fungi incertae sedis</taxon>
        <taxon>Zoopagomycota</taxon>
        <taxon>Kickxellomycotina</taxon>
        <taxon>Harpellomycetes</taxon>
        <taxon>Harpellales</taxon>
        <taxon>Legeriomycetaceae</taxon>
        <taxon>Smittium</taxon>
    </lineage>
</organism>
<keyword evidence="7 9" id="KW-0862">Zinc</keyword>
<sequence length="399" mass="45006">MKLLSYSYLLLSIPCASVSGFLVVESPSFLSPIFDQISQIKSSFFPNSQYSVSKSSLYNEKRLIQTSAFEAPECMNEKQIIGLRKRGIRFMDITDNMDLGGVKILKNLDIEYPKTLSHQKTVNSMNELLSTDFTKEKLSVFTDFNTRYYDSDVGRDASLWLKDRIQNIIDDGKVQDWVSVSSFSHRFRQSSVIARFEGSGVNSSQILLVTAHLDSLNQWIPWFGRAPGADDNGSGTMTILDAFRVLVQNKFKPQRTVEFHWYAGEEGGLLGSQDIANSYRKKDVNMIGQLHFDMTGFSNGQNIFGLVADNVNPDLLSFTRLLVLEYSKLVPKEFKCGYGCSDHASWHKAGYRSAMGFECDTLTANKYVHSPSDTIDKLDFDHMLEFSKVAIAYCVEVGQ</sequence>
<dbReference type="STRING" id="133383.A0A1R0GWG0"/>
<evidence type="ECO:0000256" key="4">
    <source>
        <dbReference type="ARBA" id="ARBA00022723"/>
    </source>
</evidence>
<gene>
    <name evidence="11" type="ORF">AYI68_g4668</name>
</gene>
<dbReference type="Gene3D" id="3.40.630.10">
    <property type="entry name" value="Zn peptidases"/>
    <property type="match status" value="1"/>
</dbReference>
<evidence type="ECO:0000313" key="12">
    <source>
        <dbReference type="Proteomes" id="UP000187455"/>
    </source>
</evidence>
<dbReference type="GO" id="GO:0008235">
    <property type="term" value="F:metalloexopeptidase activity"/>
    <property type="evidence" value="ECO:0007669"/>
    <property type="project" value="InterPro"/>
</dbReference>
<evidence type="ECO:0000256" key="2">
    <source>
        <dbReference type="ARBA" id="ARBA00022438"/>
    </source>
</evidence>
<feature type="chain" id="PRO_5010001328" description="Peptide hydrolase" evidence="9">
    <location>
        <begin position="21"/>
        <end position="399"/>
    </location>
</feature>
<evidence type="ECO:0000259" key="10">
    <source>
        <dbReference type="Pfam" id="PF04389"/>
    </source>
</evidence>
<protein>
    <recommendedName>
        <fullName evidence="9">Peptide hydrolase</fullName>
        <ecNumber evidence="9">3.4.-.-</ecNumber>
    </recommendedName>
</protein>
<dbReference type="PANTHER" id="PTHR12147">
    <property type="entry name" value="METALLOPEPTIDASE M28 FAMILY MEMBER"/>
    <property type="match status" value="1"/>
</dbReference>
<dbReference type="InterPro" id="IPR007484">
    <property type="entry name" value="Peptidase_M28"/>
</dbReference>
<evidence type="ECO:0000256" key="1">
    <source>
        <dbReference type="ARBA" id="ARBA00001947"/>
    </source>
</evidence>
<keyword evidence="12" id="KW-1185">Reference proteome</keyword>
<keyword evidence="5 9" id="KW-0732">Signal</keyword>
<accession>A0A1R0GWG0</accession>
<dbReference type="EMBL" id="LSSL01002653">
    <property type="protein sequence ID" value="OLY81227.1"/>
    <property type="molecule type" value="Genomic_DNA"/>
</dbReference>
<keyword evidence="6 9" id="KW-0378">Hydrolase</keyword>
<comment type="cofactor">
    <cofactor evidence="1">
        <name>Zn(2+)</name>
        <dbReference type="ChEBI" id="CHEBI:29105"/>
    </cofactor>
</comment>
<evidence type="ECO:0000256" key="3">
    <source>
        <dbReference type="ARBA" id="ARBA00022670"/>
    </source>
</evidence>
<dbReference type="InterPro" id="IPR045175">
    <property type="entry name" value="M28_fam"/>
</dbReference>
<evidence type="ECO:0000256" key="6">
    <source>
        <dbReference type="ARBA" id="ARBA00022801"/>
    </source>
</evidence>
<keyword evidence="4 9" id="KW-0479">Metal-binding</keyword>
<dbReference type="GO" id="GO:0046872">
    <property type="term" value="F:metal ion binding"/>
    <property type="evidence" value="ECO:0007669"/>
    <property type="project" value="UniProtKB-KW"/>
</dbReference>
<feature type="domain" description="Peptidase M28" evidence="10">
    <location>
        <begin position="192"/>
        <end position="392"/>
    </location>
</feature>
<comment type="similarity">
    <text evidence="8">Belongs to the peptidase M28 family. M28E subfamily.</text>
</comment>
<keyword evidence="2 11" id="KW-0031">Aminopeptidase</keyword>
<evidence type="ECO:0000313" key="11">
    <source>
        <dbReference type="EMBL" id="OLY81227.1"/>
    </source>
</evidence>
<evidence type="ECO:0000256" key="8">
    <source>
        <dbReference type="ARBA" id="ARBA00043962"/>
    </source>
</evidence>
<comment type="caution">
    <text evidence="11">The sequence shown here is derived from an EMBL/GenBank/DDBJ whole genome shotgun (WGS) entry which is preliminary data.</text>
</comment>
<reference evidence="11 12" key="1">
    <citation type="journal article" date="2016" name="Mol. Biol. Evol.">
        <title>Genome-Wide Survey of Gut Fungi (Harpellales) Reveals the First Horizontally Transferred Ubiquitin Gene from a Mosquito Host.</title>
        <authorList>
            <person name="Wang Y."/>
            <person name="White M.M."/>
            <person name="Kvist S."/>
            <person name="Moncalvo J.M."/>
        </authorList>
    </citation>
    <scope>NUCLEOTIDE SEQUENCE [LARGE SCALE GENOMIC DNA]</scope>
    <source>
        <strain evidence="11 12">ALG-7-W6</strain>
    </source>
</reference>
<proteinExistence type="inferred from homology"/>